<evidence type="ECO:0000256" key="1">
    <source>
        <dbReference type="ARBA" id="ARBA00022729"/>
    </source>
</evidence>
<dbReference type="EnsemblBacteria" id="BAG03998">
    <property type="protein sequence ID" value="BAG03998"/>
    <property type="gene ID" value="MAE_41760"/>
</dbReference>
<organism evidence="5 6">
    <name type="scientific">Microcystis aeruginosa (strain NIES-843 / IAM M-2473)</name>
    <dbReference type="NCBI Taxonomy" id="449447"/>
    <lineage>
        <taxon>Bacteria</taxon>
        <taxon>Bacillati</taxon>
        <taxon>Cyanobacteriota</taxon>
        <taxon>Cyanophyceae</taxon>
        <taxon>Oscillatoriophycideae</taxon>
        <taxon>Chroococcales</taxon>
        <taxon>Microcystaceae</taxon>
        <taxon>Microcystis</taxon>
    </lineage>
</organism>
<dbReference type="SUPFAM" id="SSF51120">
    <property type="entry name" value="beta-Roll"/>
    <property type="match status" value="1"/>
</dbReference>
<reference evidence="5 6" key="1">
    <citation type="journal article" date="2007" name="DNA Res.">
        <title>Complete genomic structure of the bloom-forming toxic cyanobacterium Microcystis aeruginosa NIES-843.</title>
        <authorList>
            <person name="Kaneko T."/>
            <person name="Nakajima N."/>
            <person name="Okamoto S."/>
            <person name="Suzuki I."/>
            <person name="Tanabe Y."/>
            <person name="Tamaoki M."/>
            <person name="Nakamura Y."/>
            <person name="Kasai F."/>
            <person name="Watanabe A."/>
            <person name="Kawashima K."/>
            <person name="Kishida Y."/>
            <person name="Ono A."/>
            <person name="Shimizu Y."/>
            <person name="Takahashi C."/>
            <person name="Minami C."/>
            <person name="Fujishiro T."/>
            <person name="Kohara M."/>
            <person name="Katoh M."/>
            <person name="Nakazaki N."/>
            <person name="Nakayama S."/>
            <person name="Yamada M."/>
            <person name="Tabata S."/>
            <person name="Watanabe M.M."/>
        </authorList>
    </citation>
    <scope>NUCLEOTIDE SEQUENCE [LARGE SCALE GENOMIC DNA]</scope>
    <source>
        <strain evidence="6">NIES-843 / IAM M-247</strain>
    </source>
</reference>
<dbReference type="eggNOG" id="COG2931">
    <property type="taxonomic scope" value="Bacteria"/>
</dbReference>
<dbReference type="InterPro" id="IPR001343">
    <property type="entry name" value="Hemolysn_Ca-bd"/>
</dbReference>
<dbReference type="HOGENOM" id="CLU_269585_0_0_3"/>
<dbReference type="Gene3D" id="2.60.40.2030">
    <property type="match status" value="1"/>
</dbReference>
<dbReference type="PANTHER" id="PTHR46682:SF1">
    <property type="entry name" value="ADHESION G-PROTEIN COUPLED RECEPTOR V1"/>
    <property type="match status" value="1"/>
</dbReference>
<evidence type="ECO:0000259" key="4">
    <source>
        <dbReference type="SMART" id="SM00237"/>
    </source>
</evidence>
<gene>
    <name evidence="5" type="ordered locus">MAE_41760</name>
</gene>
<dbReference type="InterPro" id="IPR038081">
    <property type="entry name" value="CalX-like_sf"/>
</dbReference>
<dbReference type="Proteomes" id="UP000001510">
    <property type="component" value="Chromosome"/>
</dbReference>
<dbReference type="NCBIfam" id="NF041519">
    <property type="entry name" value="bluetail"/>
    <property type="match status" value="1"/>
</dbReference>
<dbReference type="InterPro" id="IPR048165">
    <property type="entry name" value="Bluetail_dom"/>
</dbReference>
<name>B0JS40_MICAN</name>
<keyword evidence="6" id="KW-1185">Reference proteome</keyword>
<proteinExistence type="predicted"/>
<dbReference type="Gene3D" id="2.150.10.10">
    <property type="entry name" value="Serralysin-like metalloprotease, C-terminal"/>
    <property type="match status" value="1"/>
</dbReference>
<dbReference type="GO" id="GO:0004930">
    <property type="term" value="F:G protein-coupled receptor activity"/>
    <property type="evidence" value="ECO:0007669"/>
    <property type="project" value="InterPro"/>
</dbReference>
<dbReference type="GO" id="GO:0005509">
    <property type="term" value="F:calcium ion binding"/>
    <property type="evidence" value="ECO:0007669"/>
    <property type="project" value="InterPro"/>
</dbReference>
<dbReference type="PROSITE" id="PS00330">
    <property type="entry name" value="HEMOLYSIN_CALCIUM"/>
    <property type="match status" value="1"/>
</dbReference>
<dbReference type="InterPro" id="IPR011049">
    <property type="entry name" value="Serralysin-like_metalloprot_C"/>
</dbReference>
<dbReference type="PaxDb" id="449447-MAE_41760"/>
<dbReference type="InterPro" id="IPR026919">
    <property type="entry name" value="ADGRV1"/>
</dbReference>
<dbReference type="STRING" id="449447.MAE_41760"/>
<dbReference type="SUPFAM" id="SSF141072">
    <property type="entry name" value="CalX-like"/>
    <property type="match status" value="1"/>
</dbReference>
<dbReference type="SMART" id="SM00237">
    <property type="entry name" value="Calx_beta"/>
    <property type="match status" value="1"/>
</dbReference>
<feature type="domain" description="Calx-beta" evidence="4">
    <location>
        <begin position="827"/>
        <end position="935"/>
    </location>
</feature>
<dbReference type="InterPro" id="IPR018511">
    <property type="entry name" value="Hemolysin-typ_Ca-bd_CS"/>
</dbReference>
<dbReference type="AlphaFoldDB" id="B0JS40"/>
<dbReference type="InterPro" id="IPR003644">
    <property type="entry name" value="Calx_beta"/>
</dbReference>
<accession>B0JS40</accession>
<evidence type="ECO:0000313" key="6">
    <source>
        <dbReference type="Proteomes" id="UP000001510"/>
    </source>
</evidence>
<dbReference type="GO" id="GO:0016020">
    <property type="term" value="C:membrane"/>
    <property type="evidence" value="ECO:0007669"/>
    <property type="project" value="InterPro"/>
</dbReference>
<evidence type="ECO:0000256" key="2">
    <source>
        <dbReference type="ARBA" id="ARBA00022737"/>
    </source>
</evidence>
<dbReference type="PANTHER" id="PTHR46682">
    <property type="entry name" value="ADHESION G-PROTEIN COUPLED RECEPTOR V1"/>
    <property type="match status" value="1"/>
</dbReference>
<dbReference type="EMBL" id="AP009552">
    <property type="protein sequence ID" value="BAG03998.1"/>
    <property type="molecule type" value="Genomic_DNA"/>
</dbReference>
<keyword evidence="3" id="KW-0106">Calcium</keyword>
<evidence type="ECO:0000256" key="3">
    <source>
        <dbReference type="ARBA" id="ARBA00022837"/>
    </source>
</evidence>
<dbReference type="Pfam" id="PF00353">
    <property type="entry name" value="HemolysinCabind"/>
    <property type="match status" value="1"/>
</dbReference>
<keyword evidence="2" id="KW-0677">Repeat</keyword>
<sequence>MLWDNGILSSVASINQIGSLSILGASHKYLYTSLINSGTISQNISGYTLFLNQSANINNSGIYEFQAGEIRNAPNSVGVFNNSGTFRKTSSGLSIVSVPFYNTGTVNVELGTLLLLGGGSSNGGIFNISSGGTLEIKSSSSLTNNTYFLDSNAQINGTGTLMISGGFLELARDWAFPTTTINILWSAGIKSSGTVTNPGSLTIQNSAYLYASLNNTGTITHLILRRSSPGTVSSLSLNQSANINNSGIYEFQSGELDNEIRNAPNSVGVFNNSGTFRKTNAGTAIVSVPFYNTGTVNVELGTLLLLGGGRSNGGIFNISRFGTLELKSAGATLTNNTYLLDSNTQINGTGTLMISGGFLELDSDWTLPTTTINILRNAGIKSPGTITNAAGLTIQGNAYLYASLNNTGTIVQNLVLSNPSDRLSLNQSANINNSGIYEFQAGEIRNQVDSIGVFNNSGTFRKTSSGLSIVSVPFYNTGTVNVELGTLLLLGGGRSNGGIFNISRFGTLELKSAGATLTNNTYLLDSNTQINGTGTLMISGGFLELDSDWTLPTTTINILRNAGIKSPGTITNAAGLTIQGNAYLYASLNNTGTIVQNLVLSNPSDRLSLNQSANINNSGIYEFQAGEIRNQVDSIGVFNNSGTFRKTSSGLSIVSVPFYNTGTIESVMGTVSFYNSYTHNNANLILKSGNVSFTNPLTINGGNIEGNGNINATITNSGLLNPRYVSNTEFGRLTINGNYTETNNASINIQLGGNTAAVNFDQIDINGTANFDGTLNVSLLNGFTPTLGSTFDVLTYDALNSLSNLDFTGLDINSTLQFLPQWSSNKLTLKVVDKSAPILAIAPTNVVESESHSGTKPFTFTVTRSVNTTGTNNVNWAVTVTGSGSNPANATDFAGGLLPSGVVSFAAGETSKVITVNVQGDTTVEPNETFRVTLSNPTNGATITTATAIGTIQNDDFIGTSGPDTLAGTSGADAMTGLAGNDTYTVNNAGDLVIEALNQGTDTVQAAISYTLPNNVENLLLTGTGNLNGTGNALNNQITGNSGNNNLNGAAGTDTLIGGTGNDSLNGAAGIDTLTGGVGTDIFIFQFSQSTSAALDRVTDFAIGDDKIDLLSQAGGAINAPVAFTRAANSTTTNINTIVTNVFTDANGATAGNQALGTNSAALVRDNSSSTYLIINDGTAGFQSANDLVINLTGLTGAFPALGTIAVNSFFV</sequence>
<protein>
    <recommendedName>
        <fullName evidence="4">Calx-beta domain-containing protein</fullName>
    </recommendedName>
</protein>
<dbReference type="KEGG" id="mar:MAE_41760"/>
<dbReference type="Pfam" id="PF03160">
    <property type="entry name" value="Calx-beta"/>
    <property type="match status" value="1"/>
</dbReference>
<evidence type="ECO:0000313" key="5">
    <source>
        <dbReference type="EMBL" id="BAG03998.1"/>
    </source>
</evidence>
<keyword evidence="1" id="KW-0732">Signal</keyword>
<dbReference type="PRINTS" id="PR00313">
    <property type="entry name" value="CABNDNGRPT"/>
</dbReference>